<comment type="subunit">
    <text evidence="11 13 14">Forms a heterotetramer with UvrA during the search for lesions. Interacts with UvrC in an incision complex.</text>
</comment>
<evidence type="ECO:0000256" key="11">
    <source>
        <dbReference type="ARBA" id="ARBA00026033"/>
    </source>
</evidence>
<evidence type="ECO:0000256" key="8">
    <source>
        <dbReference type="ARBA" id="ARBA00022881"/>
    </source>
</evidence>
<dbReference type="InterPro" id="IPR041471">
    <property type="entry name" value="UvrB_inter"/>
</dbReference>
<dbReference type="GO" id="GO:0009432">
    <property type="term" value="P:SOS response"/>
    <property type="evidence" value="ECO:0007669"/>
    <property type="project" value="UniProtKB-UniRule"/>
</dbReference>
<dbReference type="Pfam" id="PF17757">
    <property type="entry name" value="UvrB_inter"/>
    <property type="match status" value="1"/>
</dbReference>
<dbReference type="eggNOG" id="COG0556">
    <property type="taxonomic scope" value="Bacteria"/>
</dbReference>
<evidence type="ECO:0000256" key="7">
    <source>
        <dbReference type="ARBA" id="ARBA00022840"/>
    </source>
</evidence>
<keyword evidence="9 13" id="KW-0234">DNA repair</keyword>
<evidence type="ECO:0000256" key="14">
    <source>
        <dbReference type="RuleBase" id="RU003587"/>
    </source>
</evidence>
<evidence type="ECO:0000256" key="9">
    <source>
        <dbReference type="ARBA" id="ARBA00023204"/>
    </source>
</evidence>
<dbReference type="Pfam" id="PF02151">
    <property type="entry name" value="UVR"/>
    <property type="match status" value="1"/>
</dbReference>
<dbReference type="InterPro" id="IPR004807">
    <property type="entry name" value="UvrB"/>
</dbReference>
<accession>M1WNH1</accession>
<comment type="function">
    <text evidence="13">The UvrABC repair system catalyzes the recognition and processing of DNA lesions. A damage recognition complex composed of 2 UvrA and 2 UvrB subunits scans DNA for abnormalities. Upon binding of the UvrA(2)B(2) complex to a putative damaged site, the DNA wraps around one UvrB monomer. DNA wrap is dependent on ATP binding by UvrB and probably causes local melting of the DNA helix, facilitating insertion of UvrB beta-hairpin between the DNA strands. Then UvrB probes one DNA strand for the presence of a lesion. If a lesion is found the UvrA subunits dissociate and the UvrB-DNA preincision complex is formed. This complex is subsequently bound by UvrC and the second UvrB is released. If no lesion is found, the DNA wraps around the other UvrB subunit that will check the other stand for damage.</text>
</comment>
<reference evidence="20" key="2">
    <citation type="journal article" date="2013" name="Stand. Genomic Sci.">
        <title>Complete genome sequence of Desulfocapsa sulfexigens, a marine deltaproteobacterium specialized in disproportionating inorganic sulfur compounds.</title>
        <authorList>
            <person name="Finster K.W."/>
            <person name="Kjeldsen K.U."/>
            <person name="Kube M."/>
            <person name="Reinhardt R."/>
            <person name="Mussmann M."/>
            <person name="Amann R."/>
            <person name="Schreiber L."/>
        </authorList>
    </citation>
    <scope>NUCLEOTIDE SEQUENCE [LARGE SCALE GENOMIC DNA]</scope>
    <source>
        <strain evidence="20">DSM 10523 / SB164P1</strain>
    </source>
</reference>
<dbReference type="BioCyc" id="DPIE1322246:BN4_RS01765-MONOMER"/>
<dbReference type="NCBIfam" id="TIGR00631">
    <property type="entry name" value="uvrb"/>
    <property type="match status" value="1"/>
</dbReference>
<keyword evidence="10 13" id="KW-0742">SOS response</keyword>
<dbReference type="Proteomes" id="UP000011724">
    <property type="component" value="Chromosome"/>
</dbReference>
<comment type="similarity">
    <text evidence="2 13 14">Belongs to the UvrB family.</text>
</comment>
<dbReference type="GO" id="GO:0016887">
    <property type="term" value="F:ATP hydrolysis activity"/>
    <property type="evidence" value="ECO:0007669"/>
    <property type="project" value="InterPro"/>
</dbReference>
<dbReference type="InterPro" id="IPR006935">
    <property type="entry name" value="Helicase/UvrB_N"/>
</dbReference>
<name>M1WNH1_PSEP2</name>
<feature type="domain" description="Helicase ATP-binding" evidence="17">
    <location>
        <begin position="25"/>
        <end position="158"/>
    </location>
</feature>
<feature type="domain" description="Helicase C-terminal" evidence="18">
    <location>
        <begin position="430"/>
        <end position="596"/>
    </location>
</feature>
<dbReference type="GO" id="GO:0009381">
    <property type="term" value="F:excinuclease ABC activity"/>
    <property type="evidence" value="ECO:0007669"/>
    <property type="project" value="UniProtKB-UniRule"/>
</dbReference>
<dbReference type="PANTHER" id="PTHR24029:SF0">
    <property type="entry name" value="UVRABC SYSTEM PROTEIN B"/>
    <property type="match status" value="1"/>
</dbReference>
<keyword evidence="15" id="KW-0175">Coiled coil</keyword>
<dbReference type="SUPFAM" id="SSF46600">
    <property type="entry name" value="C-terminal UvrC-binding domain of UvrB"/>
    <property type="match status" value="1"/>
</dbReference>
<dbReference type="PROSITE" id="PS51192">
    <property type="entry name" value="HELICASE_ATP_BIND_1"/>
    <property type="match status" value="1"/>
</dbReference>
<dbReference type="CDD" id="cd17916">
    <property type="entry name" value="DEXHc_UvrB"/>
    <property type="match status" value="1"/>
</dbReference>
<keyword evidence="8 13" id="KW-0267">Excision nuclease</keyword>
<evidence type="ECO:0000259" key="16">
    <source>
        <dbReference type="PROSITE" id="PS50151"/>
    </source>
</evidence>
<dbReference type="Pfam" id="PF12344">
    <property type="entry name" value="UvrB"/>
    <property type="match status" value="1"/>
</dbReference>
<evidence type="ECO:0000259" key="17">
    <source>
        <dbReference type="PROSITE" id="PS51192"/>
    </source>
</evidence>
<dbReference type="InterPro" id="IPR001943">
    <property type="entry name" value="UVR_dom"/>
</dbReference>
<evidence type="ECO:0000313" key="19">
    <source>
        <dbReference type="EMBL" id="CCH47574.1"/>
    </source>
</evidence>
<dbReference type="SUPFAM" id="SSF52540">
    <property type="entry name" value="P-loop containing nucleoside triphosphate hydrolases"/>
    <property type="match status" value="2"/>
</dbReference>
<dbReference type="NCBIfam" id="NF003673">
    <property type="entry name" value="PRK05298.1"/>
    <property type="match status" value="1"/>
</dbReference>
<keyword evidence="5 13" id="KW-0227">DNA damage</keyword>
<dbReference type="GO" id="GO:0005737">
    <property type="term" value="C:cytoplasm"/>
    <property type="evidence" value="ECO:0007669"/>
    <property type="project" value="UniProtKB-SubCell"/>
</dbReference>
<dbReference type="OrthoDB" id="9806651at2"/>
<keyword evidence="7 13" id="KW-0067">ATP-binding</keyword>
<dbReference type="HAMAP" id="MF_00204">
    <property type="entry name" value="UvrB"/>
    <property type="match status" value="1"/>
</dbReference>
<dbReference type="InterPro" id="IPR024759">
    <property type="entry name" value="UvrB_YAD/RRR_dom"/>
</dbReference>
<keyword evidence="3 13" id="KW-0963">Cytoplasm</keyword>
<feature type="domain" description="UVR" evidence="16">
    <location>
        <begin position="627"/>
        <end position="662"/>
    </location>
</feature>
<keyword evidence="20" id="KW-1185">Reference proteome</keyword>
<dbReference type="GO" id="GO:0005524">
    <property type="term" value="F:ATP binding"/>
    <property type="evidence" value="ECO:0007669"/>
    <property type="project" value="UniProtKB-UniRule"/>
</dbReference>
<dbReference type="CDD" id="cd18790">
    <property type="entry name" value="SF2_C_UvrB"/>
    <property type="match status" value="1"/>
</dbReference>
<dbReference type="AlphaFoldDB" id="M1WNH1"/>
<feature type="short sequence motif" description="Beta-hairpin" evidence="13">
    <location>
        <begin position="91"/>
        <end position="114"/>
    </location>
</feature>
<dbReference type="GO" id="GO:0009380">
    <property type="term" value="C:excinuclease repair complex"/>
    <property type="evidence" value="ECO:0007669"/>
    <property type="project" value="InterPro"/>
</dbReference>
<evidence type="ECO:0000256" key="6">
    <source>
        <dbReference type="ARBA" id="ARBA00022769"/>
    </source>
</evidence>
<evidence type="ECO:0000256" key="13">
    <source>
        <dbReference type="HAMAP-Rule" id="MF_00204"/>
    </source>
</evidence>
<gene>
    <name evidence="13 19" type="primary">uvrB</name>
    <name evidence="19" type="ordered locus">BN4_10336</name>
</gene>
<evidence type="ECO:0000256" key="4">
    <source>
        <dbReference type="ARBA" id="ARBA00022741"/>
    </source>
</evidence>
<evidence type="ECO:0000256" key="15">
    <source>
        <dbReference type="SAM" id="Coils"/>
    </source>
</evidence>
<dbReference type="HOGENOM" id="CLU_009621_2_1_7"/>
<dbReference type="InterPro" id="IPR001650">
    <property type="entry name" value="Helicase_C-like"/>
</dbReference>
<comment type="subcellular location">
    <subcellularLocation>
        <location evidence="1 13 14">Cytoplasm</location>
    </subcellularLocation>
</comment>
<dbReference type="PATRIC" id="fig|879567.3.peg.347"/>
<feature type="coiled-coil region" evidence="15">
    <location>
        <begin position="252"/>
        <end position="283"/>
    </location>
</feature>
<keyword evidence="6 13" id="KW-0228">DNA excision</keyword>
<evidence type="ECO:0000256" key="1">
    <source>
        <dbReference type="ARBA" id="ARBA00004496"/>
    </source>
</evidence>
<evidence type="ECO:0000256" key="2">
    <source>
        <dbReference type="ARBA" id="ARBA00008533"/>
    </source>
</evidence>
<dbReference type="SMART" id="SM00487">
    <property type="entry name" value="DEXDc"/>
    <property type="match status" value="1"/>
</dbReference>
<dbReference type="Pfam" id="PF00271">
    <property type="entry name" value="Helicase_C"/>
    <property type="match status" value="1"/>
</dbReference>
<dbReference type="PROSITE" id="PS50151">
    <property type="entry name" value="UVR"/>
    <property type="match status" value="1"/>
</dbReference>
<dbReference type="PANTHER" id="PTHR24029">
    <property type="entry name" value="UVRABC SYSTEM PROTEIN B"/>
    <property type="match status" value="1"/>
</dbReference>
<comment type="domain">
    <text evidence="13">The beta-hairpin motif is involved in DNA binding.</text>
</comment>
<dbReference type="InterPro" id="IPR014001">
    <property type="entry name" value="Helicase_ATP-bd"/>
</dbReference>
<evidence type="ECO:0000256" key="12">
    <source>
        <dbReference type="ARBA" id="ARBA00029504"/>
    </source>
</evidence>
<dbReference type="Pfam" id="PF04851">
    <property type="entry name" value="ResIII"/>
    <property type="match status" value="1"/>
</dbReference>
<proteinExistence type="inferred from homology"/>
<dbReference type="SMART" id="SM00490">
    <property type="entry name" value="HELICc"/>
    <property type="match status" value="1"/>
</dbReference>
<dbReference type="KEGG" id="dpi:BN4_10336"/>
<feature type="binding site" evidence="13">
    <location>
        <begin position="38"/>
        <end position="45"/>
    </location>
    <ligand>
        <name>ATP</name>
        <dbReference type="ChEBI" id="CHEBI:30616"/>
    </ligand>
</feature>
<reference evidence="19 20" key="1">
    <citation type="journal article" date="2013" name="PLoS ONE">
        <title>The first genomic and proteomic characterization of a deep-sea sulfate reducer: insights into the piezophilic lifestyle of Desulfovibrio piezophilus.</title>
        <authorList>
            <person name="Pradel N."/>
            <person name="Ji B."/>
            <person name="Gimenez G."/>
            <person name="Talla E."/>
            <person name="Lenoble P."/>
            <person name="Garel M."/>
            <person name="Tamburini C."/>
            <person name="Fourquet P."/>
            <person name="Lebrun R."/>
            <person name="Bertin P."/>
            <person name="Denis Y."/>
            <person name="Pophillat M."/>
            <person name="Barbe V."/>
            <person name="Ollivier B."/>
            <person name="Dolla A."/>
        </authorList>
    </citation>
    <scope>NUCLEOTIDE SEQUENCE [LARGE SCALE GENOMIC DNA]</scope>
    <source>
        <strain evidence="20">DSM 10523 / SB164P1</strain>
    </source>
</reference>
<dbReference type="Gene3D" id="3.40.50.300">
    <property type="entry name" value="P-loop containing nucleotide triphosphate hydrolases"/>
    <property type="match status" value="3"/>
</dbReference>
<feature type="coiled-coil region" evidence="15">
    <location>
        <begin position="623"/>
        <end position="650"/>
    </location>
</feature>
<protein>
    <recommendedName>
        <fullName evidence="12 13">UvrABC system protein B</fullName>
        <shortName evidence="13">Protein UvrB</shortName>
    </recommendedName>
    <alternativeName>
        <fullName evidence="13">Excinuclease ABC subunit B</fullName>
    </alternativeName>
</protein>
<keyword evidence="4 13" id="KW-0547">Nucleotide-binding</keyword>
<dbReference type="GO" id="GO:0003677">
    <property type="term" value="F:DNA binding"/>
    <property type="evidence" value="ECO:0007669"/>
    <property type="project" value="UniProtKB-UniRule"/>
</dbReference>
<evidence type="ECO:0000256" key="10">
    <source>
        <dbReference type="ARBA" id="ARBA00023236"/>
    </source>
</evidence>
<evidence type="ECO:0000256" key="5">
    <source>
        <dbReference type="ARBA" id="ARBA00022763"/>
    </source>
</evidence>
<dbReference type="Gene3D" id="4.10.860.10">
    <property type="entry name" value="UVR domain"/>
    <property type="match status" value="1"/>
</dbReference>
<dbReference type="InterPro" id="IPR036876">
    <property type="entry name" value="UVR_dom_sf"/>
</dbReference>
<dbReference type="PROSITE" id="PS51194">
    <property type="entry name" value="HELICASE_CTER"/>
    <property type="match status" value="1"/>
</dbReference>
<dbReference type="RefSeq" id="WP_015413629.1">
    <property type="nucleotide sequence ID" value="NC_020409.1"/>
</dbReference>
<organism evidence="19 20">
    <name type="scientific">Pseudodesulfovibrio piezophilus (strain DSM 21447 / JCM 15486 / C1TLV30)</name>
    <name type="common">Desulfovibrio piezophilus</name>
    <dbReference type="NCBI Taxonomy" id="1322246"/>
    <lineage>
        <taxon>Bacteria</taxon>
        <taxon>Pseudomonadati</taxon>
        <taxon>Thermodesulfobacteriota</taxon>
        <taxon>Desulfovibrionia</taxon>
        <taxon>Desulfovibrionales</taxon>
        <taxon>Desulfovibrionaceae</taxon>
    </lineage>
</organism>
<sequence length="667" mass="75453">MPDFKLVSEFSPKGDQPEAIHQLVENLKAGVRDQVLLGATGTGKTFTMANIVAELNRPALVLAPNKTLAAQLYTEFRGLFPDNAVEYFVSYYDYYQPEAYLPHSDVYIEKDSSINDNIDKLRHAATHALLTRQDVLLVASVSCIYGLGSPDYYAKMVIPIEEGQSMPMETLLSRLVEIHYERNDYDFHRGTFRVRGDVVEIIPAYSREKAIRMEFFGDEIDSITETDPLTGEVKDHLRKTVIYPGSHFVSDRENLDRAVQDIRNELQTRLAEMKQANKLVEAQRLEQRSMYDLEIIEELGYCNGIENYSRHLDGRTVGQPPSTLLDYFPEDFILFVDESHIALPQVGGMFNGDRSRKTTLVDFGFRLPSALDNRPLNYEEFQDRIKQAVYVSATPGPLEMDLAQGLVVEQIIRPTGLLDPIVEVRKVQGQIDDLLSECKKRQSVNERVLVTTLTKRMAEDLNDYLNSMGVPTRYLHSDIDTLERMAIIQALRAGEFCVLVGINLLREGLDIPEVSLVSILDADKEGFLRSNRSLIQTFGRAARNVEGRVIMYADKITGSMASAMDETLRRREKQLDHNIKHGIVPQTIRKKVDNLFGDLGSGASESGKMGMAAETSADYGADPKQLEKSIKRLERDMRDAAKELEFERAADLRDRVALLRERLLELG</sequence>
<evidence type="ECO:0000313" key="20">
    <source>
        <dbReference type="Proteomes" id="UP000011724"/>
    </source>
</evidence>
<dbReference type="GO" id="GO:0006289">
    <property type="term" value="P:nucleotide-excision repair"/>
    <property type="evidence" value="ECO:0007669"/>
    <property type="project" value="UniProtKB-UniRule"/>
</dbReference>
<evidence type="ECO:0000259" key="18">
    <source>
        <dbReference type="PROSITE" id="PS51194"/>
    </source>
</evidence>
<evidence type="ECO:0000256" key="3">
    <source>
        <dbReference type="ARBA" id="ARBA00022490"/>
    </source>
</evidence>
<dbReference type="InterPro" id="IPR027417">
    <property type="entry name" value="P-loop_NTPase"/>
</dbReference>
<dbReference type="STRING" id="1322246.BN4_10336"/>
<dbReference type="EMBL" id="FO203427">
    <property type="protein sequence ID" value="CCH47574.1"/>
    <property type="molecule type" value="Genomic_DNA"/>
</dbReference>